<protein>
    <recommendedName>
        <fullName evidence="1">N-acetyltransferase domain-containing protein</fullName>
    </recommendedName>
</protein>
<dbReference type="SUPFAM" id="SSF55729">
    <property type="entry name" value="Acyl-CoA N-acyltransferases (Nat)"/>
    <property type="match status" value="1"/>
</dbReference>
<dbReference type="InterPro" id="IPR051908">
    <property type="entry name" value="Ribosomal_N-acetyltransferase"/>
</dbReference>
<dbReference type="EMBL" id="BJYK01000002">
    <property type="protein sequence ID" value="GEN79564.1"/>
    <property type="molecule type" value="Genomic_DNA"/>
</dbReference>
<dbReference type="PROSITE" id="PS51186">
    <property type="entry name" value="GNAT"/>
    <property type="match status" value="1"/>
</dbReference>
<dbReference type="AlphaFoldDB" id="A0A511YWH6"/>
<sequence>MLGPVTGDPSSPAPPLSAAADVLLRAPTAADTPVLDTFGSREVRGEHDFYDDADLADLHHGSFRAGSRVVSDATGQVLGRVTFHEVAYGPNRGSLAWRIGVTVLPEHRGRGVGARAQRLLADELFATTAAFRVEADTDVPNVAERRALAAAGFREEGVLRGARWRAGVRRDAVLFSRLRTDD</sequence>
<dbReference type="InterPro" id="IPR016181">
    <property type="entry name" value="Acyl_CoA_acyltransferase"/>
</dbReference>
<dbReference type="Proteomes" id="UP000321484">
    <property type="component" value="Unassembled WGS sequence"/>
</dbReference>
<proteinExistence type="predicted"/>
<dbReference type="GO" id="GO:1990189">
    <property type="term" value="F:protein N-terminal-serine acetyltransferase activity"/>
    <property type="evidence" value="ECO:0007669"/>
    <property type="project" value="TreeGrafter"/>
</dbReference>
<dbReference type="Gene3D" id="3.40.630.30">
    <property type="match status" value="1"/>
</dbReference>
<dbReference type="Pfam" id="PF13302">
    <property type="entry name" value="Acetyltransf_3"/>
    <property type="match status" value="1"/>
</dbReference>
<feature type="domain" description="N-acetyltransferase" evidence="1">
    <location>
        <begin position="22"/>
        <end position="180"/>
    </location>
</feature>
<dbReference type="PANTHER" id="PTHR43441:SF2">
    <property type="entry name" value="FAMILY ACETYLTRANSFERASE, PUTATIVE (AFU_ORTHOLOGUE AFUA_7G00850)-RELATED"/>
    <property type="match status" value="1"/>
</dbReference>
<evidence type="ECO:0000313" key="2">
    <source>
        <dbReference type="EMBL" id="GEN79564.1"/>
    </source>
</evidence>
<reference evidence="2 3" key="1">
    <citation type="submission" date="2019-07" db="EMBL/GenBank/DDBJ databases">
        <title>Whole genome shotgun sequence of Actinotalea fermentans NBRC 105374.</title>
        <authorList>
            <person name="Hosoyama A."/>
            <person name="Uohara A."/>
            <person name="Ohji S."/>
            <person name="Ichikawa N."/>
        </authorList>
    </citation>
    <scope>NUCLEOTIDE SEQUENCE [LARGE SCALE GENOMIC DNA]</scope>
    <source>
        <strain evidence="2 3">NBRC 105374</strain>
    </source>
</reference>
<keyword evidence="3" id="KW-1185">Reference proteome</keyword>
<evidence type="ECO:0000259" key="1">
    <source>
        <dbReference type="PROSITE" id="PS51186"/>
    </source>
</evidence>
<dbReference type="PANTHER" id="PTHR43441">
    <property type="entry name" value="RIBOSOMAL-PROTEIN-SERINE ACETYLTRANSFERASE"/>
    <property type="match status" value="1"/>
</dbReference>
<organism evidence="2 3">
    <name type="scientific">Actinotalea fermentans</name>
    <dbReference type="NCBI Taxonomy" id="43671"/>
    <lineage>
        <taxon>Bacteria</taxon>
        <taxon>Bacillati</taxon>
        <taxon>Actinomycetota</taxon>
        <taxon>Actinomycetes</taxon>
        <taxon>Micrococcales</taxon>
        <taxon>Cellulomonadaceae</taxon>
        <taxon>Actinotalea</taxon>
    </lineage>
</organism>
<dbReference type="GO" id="GO:0008999">
    <property type="term" value="F:protein-N-terminal-alanine acetyltransferase activity"/>
    <property type="evidence" value="ECO:0007669"/>
    <property type="project" value="TreeGrafter"/>
</dbReference>
<dbReference type="OrthoDB" id="9814648at2"/>
<dbReference type="InterPro" id="IPR000182">
    <property type="entry name" value="GNAT_dom"/>
</dbReference>
<evidence type="ECO:0000313" key="3">
    <source>
        <dbReference type="Proteomes" id="UP000321484"/>
    </source>
</evidence>
<name>A0A511YWH6_9CELL</name>
<gene>
    <name evidence="2" type="ORF">AFE02nite_12980</name>
</gene>
<dbReference type="GO" id="GO:0005737">
    <property type="term" value="C:cytoplasm"/>
    <property type="evidence" value="ECO:0007669"/>
    <property type="project" value="TreeGrafter"/>
</dbReference>
<accession>A0A511YWH6</accession>
<comment type="caution">
    <text evidence="2">The sequence shown here is derived from an EMBL/GenBank/DDBJ whole genome shotgun (WGS) entry which is preliminary data.</text>
</comment>